<organism evidence="1 2">
    <name type="scientific">Nocardioides panacisoli</name>
    <dbReference type="NCBI Taxonomy" id="627624"/>
    <lineage>
        <taxon>Bacteria</taxon>
        <taxon>Bacillati</taxon>
        <taxon>Actinomycetota</taxon>
        <taxon>Actinomycetes</taxon>
        <taxon>Propionibacteriales</taxon>
        <taxon>Nocardioidaceae</taxon>
        <taxon>Nocardioides</taxon>
    </lineage>
</organism>
<sequence>MNDQDRLTAIQAVVDRVTSWQDGATEGTVEQELRRGAEEVGVDMTDDEIRRLADVIEDEHAAVSAEEVLGTH</sequence>
<evidence type="ECO:0000313" key="2">
    <source>
        <dbReference type="Proteomes" id="UP001501821"/>
    </source>
</evidence>
<gene>
    <name evidence="1" type="ORF">GCM10022242_27190</name>
</gene>
<dbReference type="EMBL" id="BAABAH010000009">
    <property type="protein sequence ID" value="GAA3824320.1"/>
    <property type="molecule type" value="Genomic_DNA"/>
</dbReference>
<protein>
    <recommendedName>
        <fullName evidence="3">DUF1707 domain-containing protein</fullName>
    </recommendedName>
</protein>
<evidence type="ECO:0008006" key="3">
    <source>
        <dbReference type="Google" id="ProtNLM"/>
    </source>
</evidence>
<comment type="caution">
    <text evidence="1">The sequence shown here is derived from an EMBL/GenBank/DDBJ whole genome shotgun (WGS) entry which is preliminary data.</text>
</comment>
<dbReference type="RefSeq" id="WP_344776296.1">
    <property type="nucleotide sequence ID" value="NZ_BAABAH010000009.1"/>
</dbReference>
<dbReference type="Proteomes" id="UP001501821">
    <property type="component" value="Unassembled WGS sequence"/>
</dbReference>
<evidence type="ECO:0000313" key="1">
    <source>
        <dbReference type="EMBL" id="GAA3824320.1"/>
    </source>
</evidence>
<accession>A0ABP7IQW0</accession>
<proteinExistence type="predicted"/>
<keyword evidence="2" id="KW-1185">Reference proteome</keyword>
<name>A0ABP7IQW0_9ACTN</name>
<reference evidence="2" key="1">
    <citation type="journal article" date="2019" name="Int. J. Syst. Evol. Microbiol.">
        <title>The Global Catalogue of Microorganisms (GCM) 10K type strain sequencing project: providing services to taxonomists for standard genome sequencing and annotation.</title>
        <authorList>
            <consortium name="The Broad Institute Genomics Platform"/>
            <consortium name="The Broad Institute Genome Sequencing Center for Infectious Disease"/>
            <person name="Wu L."/>
            <person name="Ma J."/>
        </authorList>
    </citation>
    <scope>NUCLEOTIDE SEQUENCE [LARGE SCALE GENOMIC DNA]</scope>
    <source>
        <strain evidence="2">JCM 16953</strain>
    </source>
</reference>